<keyword evidence="2" id="KW-0812">Transmembrane</keyword>
<reference evidence="3 4" key="1">
    <citation type="submission" date="2014-08" db="EMBL/GenBank/DDBJ databases">
        <authorList>
            <person name="Moulin Lionel"/>
        </authorList>
    </citation>
    <scope>NUCLEOTIDE SEQUENCE [LARGE SCALE GENOMIC DNA]</scope>
</reference>
<accession>A0A090GTD1</accession>
<gene>
    <name evidence="3" type="ORF">MPL3365_170101</name>
</gene>
<evidence type="ECO:0000256" key="1">
    <source>
        <dbReference type="SAM" id="MobiDB-lite"/>
    </source>
</evidence>
<feature type="compositionally biased region" description="Basic and acidic residues" evidence="1">
    <location>
        <begin position="42"/>
        <end position="60"/>
    </location>
</feature>
<dbReference type="EMBL" id="CCNE01000009">
    <property type="protein sequence ID" value="CDX52801.1"/>
    <property type="molecule type" value="Genomic_DNA"/>
</dbReference>
<name>A0A090GTD1_MESPL</name>
<dbReference type="AlphaFoldDB" id="A0A090GTD1"/>
<protein>
    <submittedName>
        <fullName evidence="3">Uncharacterized protein</fullName>
    </submittedName>
</protein>
<organism evidence="3 4">
    <name type="scientific">Mesorhizobium plurifarium</name>
    <dbReference type="NCBI Taxonomy" id="69974"/>
    <lineage>
        <taxon>Bacteria</taxon>
        <taxon>Pseudomonadati</taxon>
        <taxon>Pseudomonadota</taxon>
        <taxon>Alphaproteobacteria</taxon>
        <taxon>Hyphomicrobiales</taxon>
        <taxon>Phyllobacteriaceae</taxon>
        <taxon>Mesorhizobium</taxon>
    </lineage>
</organism>
<dbReference type="Proteomes" id="UP000046122">
    <property type="component" value="Unassembled WGS sequence"/>
</dbReference>
<evidence type="ECO:0000256" key="2">
    <source>
        <dbReference type="SAM" id="Phobius"/>
    </source>
</evidence>
<keyword evidence="2" id="KW-0472">Membrane</keyword>
<evidence type="ECO:0000313" key="3">
    <source>
        <dbReference type="EMBL" id="CDX52801.1"/>
    </source>
</evidence>
<feature type="transmembrane region" description="Helical" evidence="2">
    <location>
        <begin position="115"/>
        <end position="132"/>
    </location>
</feature>
<evidence type="ECO:0000313" key="4">
    <source>
        <dbReference type="Proteomes" id="UP000046122"/>
    </source>
</evidence>
<feature type="region of interest" description="Disordered" evidence="1">
    <location>
        <begin position="35"/>
        <end position="60"/>
    </location>
</feature>
<proteinExistence type="predicted"/>
<sequence>MSGPKIQDAGRSWITSAARLHRDRRAIDNVMFDHPLEQPADNTDKMVEASRPRARTAQEKRIEERWGDLGHARHLLPIVGEAIVDYLKNGDPRWQAGCSSGGTWRRNHRSHSPRCLPLPASIFIVLVFRLAALDHTLSVMLA</sequence>
<keyword evidence="2" id="KW-1133">Transmembrane helix</keyword>